<keyword evidence="3" id="KW-0175">Coiled coil</keyword>
<sequence length="377" mass="42873">MRIASPPIISSCYYGVDTPRAEELISNRLDVEGVRRAIGSDSLAFLSLESLRVAFGKEGHMFCDACFTRRYPVLPREHEAVNVVEDEYELIGHYYLLRIRASIGSMVRIVEGCGALILIPPFIPNGPRFHLKSEPSKASPLCKMENIRHPGRSCPQSASCTENAPMPNNCDDQSIAVVRVSWIGFDRSCTSFLFQVLSSKSRWLLLSCFTTLRLDRSLHRRRTATYSVDISETSELVVAVEAISKQHTNSHTSHLDYLNLAETTKPTRKELAHNISVIYDRTCLSSRVNLRNFKLLLEENHNLQQRIKKLKSSVKTLSSLFIENKPLTQSEVQKLVLEISKQPKFIEEEALWLSQNLDQKLQRIEILLSKIEKQIFG</sequence>
<evidence type="ECO:0000256" key="1">
    <source>
        <dbReference type="ARBA" id="ARBA00022679"/>
    </source>
</evidence>
<reference evidence="4 5" key="1">
    <citation type="journal article" date="2019" name="Nat. Plants">
        <title>Genome sequencing of Musa balbisiana reveals subgenome evolution and function divergence in polyploid bananas.</title>
        <authorList>
            <person name="Yao X."/>
        </authorList>
    </citation>
    <scope>NUCLEOTIDE SEQUENCE [LARGE SCALE GENOMIC DNA]</scope>
    <source>
        <strain evidence="5">cv. DH-PKW</strain>
        <tissue evidence="4">Leaves</tissue>
    </source>
</reference>
<organism evidence="4 5">
    <name type="scientific">Musa balbisiana</name>
    <name type="common">Banana</name>
    <dbReference type="NCBI Taxonomy" id="52838"/>
    <lineage>
        <taxon>Eukaryota</taxon>
        <taxon>Viridiplantae</taxon>
        <taxon>Streptophyta</taxon>
        <taxon>Embryophyta</taxon>
        <taxon>Tracheophyta</taxon>
        <taxon>Spermatophyta</taxon>
        <taxon>Magnoliopsida</taxon>
        <taxon>Liliopsida</taxon>
        <taxon>Zingiberales</taxon>
        <taxon>Musaceae</taxon>
        <taxon>Musa</taxon>
    </lineage>
</organism>
<evidence type="ECO:0000313" key="5">
    <source>
        <dbReference type="Proteomes" id="UP000317650"/>
    </source>
</evidence>
<keyword evidence="2" id="KW-0315">Glutamine amidotransferase</keyword>
<evidence type="ECO:0000256" key="3">
    <source>
        <dbReference type="SAM" id="Coils"/>
    </source>
</evidence>
<dbReference type="InterPro" id="IPR010746">
    <property type="entry name" value="CYMV_Orf1"/>
</dbReference>
<proteinExistence type="predicted"/>
<dbReference type="Pfam" id="PF07028">
    <property type="entry name" value="DUF1319"/>
    <property type="match status" value="1"/>
</dbReference>
<dbReference type="Gene3D" id="3.40.50.2020">
    <property type="match status" value="1"/>
</dbReference>
<dbReference type="SUPFAM" id="SSF53271">
    <property type="entry name" value="PRTase-like"/>
    <property type="match status" value="1"/>
</dbReference>
<dbReference type="PANTHER" id="PTHR11907">
    <property type="entry name" value="AMIDOPHOSPHORIBOSYLTRANSFERASE"/>
    <property type="match status" value="1"/>
</dbReference>
<dbReference type="GO" id="GO:0016740">
    <property type="term" value="F:transferase activity"/>
    <property type="evidence" value="ECO:0007669"/>
    <property type="project" value="UniProtKB-KW"/>
</dbReference>
<dbReference type="InterPro" id="IPR029057">
    <property type="entry name" value="PRTase-like"/>
</dbReference>
<gene>
    <name evidence="4" type="ORF">C4D60_Mb01t09410</name>
</gene>
<keyword evidence="1" id="KW-0808">Transferase</keyword>
<protein>
    <submittedName>
        <fullName evidence="4">Uncharacterized protein</fullName>
    </submittedName>
</protein>
<comment type="caution">
    <text evidence="4">The sequence shown here is derived from an EMBL/GenBank/DDBJ whole genome shotgun (WGS) entry which is preliminary data.</text>
</comment>
<feature type="coiled-coil region" evidence="3">
    <location>
        <begin position="293"/>
        <end position="320"/>
    </location>
</feature>
<evidence type="ECO:0000313" key="4">
    <source>
        <dbReference type="EMBL" id="THU62842.1"/>
    </source>
</evidence>
<dbReference type="EMBL" id="PYDT01000004">
    <property type="protein sequence ID" value="THU62842.1"/>
    <property type="molecule type" value="Genomic_DNA"/>
</dbReference>
<evidence type="ECO:0000256" key="2">
    <source>
        <dbReference type="ARBA" id="ARBA00022962"/>
    </source>
</evidence>
<dbReference type="Proteomes" id="UP000317650">
    <property type="component" value="Chromosome 1"/>
</dbReference>
<dbReference type="InterPro" id="IPR029055">
    <property type="entry name" value="Ntn_hydrolases_N"/>
</dbReference>
<dbReference type="AlphaFoldDB" id="A0A4S8JNF1"/>
<name>A0A4S8JNF1_MUSBA</name>
<dbReference type="STRING" id="52838.A0A4S8JNF1"/>
<accession>A0A4S8JNF1</accession>
<keyword evidence="5" id="KW-1185">Reference proteome</keyword>
<dbReference type="Gene3D" id="3.60.20.10">
    <property type="entry name" value="Glutamine Phosphoribosylpyrophosphate, subunit 1, domain 1"/>
    <property type="match status" value="1"/>
</dbReference>